<accession>A0ABZ3H612</accession>
<protein>
    <recommendedName>
        <fullName evidence="3">Mobile element protein</fullName>
    </recommendedName>
</protein>
<dbReference type="GeneID" id="90449026"/>
<evidence type="ECO:0000313" key="1">
    <source>
        <dbReference type="EMBL" id="XAT64734.1"/>
    </source>
</evidence>
<dbReference type="RefSeq" id="WP_346297702.1">
    <property type="nucleotide sequence ID" value="NZ_CP087714.1"/>
</dbReference>
<reference evidence="1 2" key="1">
    <citation type="submission" date="2021-11" db="EMBL/GenBank/DDBJ databases">
        <title>Whole genome of Geoglobus acetivorans.</title>
        <authorList>
            <person name="Liu D."/>
        </authorList>
    </citation>
    <scope>NUCLEOTIDE SEQUENCE [LARGE SCALE GENOMIC DNA]</scope>
    <source>
        <strain evidence="1 2">SBH6</strain>
    </source>
</reference>
<evidence type="ECO:0000313" key="2">
    <source>
        <dbReference type="Proteomes" id="UP001492541"/>
    </source>
</evidence>
<gene>
    <name evidence="1" type="ORF">LPQ35_05030</name>
</gene>
<name>A0ABZ3H612_GEOAI</name>
<evidence type="ECO:0008006" key="3">
    <source>
        <dbReference type="Google" id="ProtNLM"/>
    </source>
</evidence>
<proteinExistence type="predicted"/>
<organism evidence="1 2">
    <name type="scientific">Geoglobus acetivorans</name>
    <dbReference type="NCBI Taxonomy" id="565033"/>
    <lineage>
        <taxon>Archaea</taxon>
        <taxon>Methanobacteriati</taxon>
        <taxon>Methanobacteriota</taxon>
        <taxon>Archaeoglobi</taxon>
        <taxon>Archaeoglobales</taxon>
        <taxon>Archaeoglobaceae</taxon>
        <taxon>Geoglobus</taxon>
    </lineage>
</organism>
<dbReference type="Proteomes" id="UP001492541">
    <property type="component" value="Chromosome"/>
</dbReference>
<dbReference type="EMBL" id="CP087714">
    <property type="protein sequence ID" value="XAT64734.1"/>
    <property type="molecule type" value="Genomic_DNA"/>
</dbReference>
<keyword evidence="2" id="KW-1185">Reference proteome</keyword>
<sequence length="74" mass="8934">MWMRKSVCFIWASERRPSIHAYVFSQKSAEMLENKPEVVVDRRPWYRWALQRLGLSYRYETLDAKMLLKGSFSC</sequence>